<dbReference type="Gramene" id="OIT03520">
    <property type="protein sequence ID" value="OIT03520"/>
    <property type="gene ID" value="A4A49_03093"/>
</dbReference>
<feature type="domain" description="F-box" evidence="1">
    <location>
        <begin position="9"/>
        <end position="49"/>
    </location>
</feature>
<dbReference type="InterPro" id="IPR036047">
    <property type="entry name" value="F-box-like_dom_sf"/>
</dbReference>
<accession>A0A1J6ISI3</accession>
<keyword evidence="3" id="KW-1185">Reference proteome</keyword>
<name>A0A1J6ISI3_NICAT</name>
<dbReference type="Proteomes" id="UP000187609">
    <property type="component" value="Unassembled WGS sequence"/>
</dbReference>
<organism evidence="2 3">
    <name type="scientific">Nicotiana attenuata</name>
    <name type="common">Coyote tobacco</name>
    <dbReference type="NCBI Taxonomy" id="49451"/>
    <lineage>
        <taxon>Eukaryota</taxon>
        <taxon>Viridiplantae</taxon>
        <taxon>Streptophyta</taxon>
        <taxon>Embryophyta</taxon>
        <taxon>Tracheophyta</taxon>
        <taxon>Spermatophyta</taxon>
        <taxon>Magnoliopsida</taxon>
        <taxon>eudicotyledons</taxon>
        <taxon>Gunneridae</taxon>
        <taxon>Pentapetalae</taxon>
        <taxon>asterids</taxon>
        <taxon>lamiids</taxon>
        <taxon>Solanales</taxon>
        <taxon>Solanaceae</taxon>
        <taxon>Nicotianoideae</taxon>
        <taxon>Nicotianeae</taxon>
        <taxon>Nicotiana</taxon>
    </lineage>
</organism>
<dbReference type="Gene3D" id="1.20.1280.50">
    <property type="match status" value="1"/>
</dbReference>
<sequence length="291" mass="32524">MARTQFEKLHEEMIAEILSRLPAKLIGQSRCVSKQWCSILSGPQLIKAHLTFHSHKYEEEKLITVCRSQSLHALTFNQNGNGVVSRKLDFQQQLSDNWVTVGGSCNGLVLAVNDKQITFLINPTTLKYHRIPDSGNASIVALECPNRLRWFPDVAYGVFVRGIWENGVLVNGALHWLASEDSDYSPVIVAFEIFSGAGPTTIDKGKHVISKLVALRGCLCILSETEETNTTWIIKNTMWTMKDYGIEESCTKFEVKGPDDAGLIPLCFMSEDDVVLDACASLIAYNRREDQ</sequence>
<evidence type="ECO:0000259" key="1">
    <source>
        <dbReference type="SMART" id="SM00256"/>
    </source>
</evidence>
<dbReference type="PANTHER" id="PTHR31672">
    <property type="entry name" value="BNACNNG10540D PROTEIN"/>
    <property type="match status" value="1"/>
</dbReference>
<dbReference type="Pfam" id="PF00646">
    <property type="entry name" value="F-box"/>
    <property type="match status" value="1"/>
</dbReference>
<dbReference type="AlphaFoldDB" id="A0A1J6ISI3"/>
<proteinExistence type="predicted"/>
<evidence type="ECO:0000313" key="2">
    <source>
        <dbReference type="EMBL" id="OIT03520.1"/>
    </source>
</evidence>
<protein>
    <recommendedName>
        <fullName evidence="1">F-box domain-containing protein</fullName>
    </recommendedName>
</protein>
<comment type="caution">
    <text evidence="2">The sequence shown here is derived from an EMBL/GenBank/DDBJ whole genome shotgun (WGS) entry which is preliminary data.</text>
</comment>
<dbReference type="SUPFAM" id="SSF81383">
    <property type="entry name" value="F-box domain"/>
    <property type="match status" value="1"/>
</dbReference>
<dbReference type="SMART" id="SM00256">
    <property type="entry name" value="FBOX"/>
    <property type="match status" value="1"/>
</dbReference>
<dbReference type="PANTHER" id="PTHR31672:SF13">
    <property type="entry name" value="F-BOX PROTEIN CPR30-LIKE"/>
    <property type="match status" value="1"/>
</dbReference>
<evidence type="ECO:0000313" key="3">
    <source>
        <dbReference type="Proteomes" id="UP000187609"/>
    </source>
</evidence>
<dbReference type="InterPro" id="IPR050796">
    <property type="entry name" value="SCF_F-box_component"/>
</dbReference>
<dbReference type="InterPro" id="IPR001810">
    <property type="entry name" value="F-box_dom"/>
</dbReference>
<dbReference type="EMBL" id="MJEQ01037187">
    <property type="protein sequence ID" value="OIT03520.1"/>
    <property type="molecule type" value="Genomic_DNA"/>
</dbReference>
<reference evidence="2" key="1">
    <citation type="submission" date="2016-11" db="EMBL/GenBank/DDBJ databases">
        <title>The genome of Nicotiana attenuata.</title>
        <authorList>
            <person name="Xu S."/>
            <person name="Brockmoeller T."/>
            <person name="Gaquerel E."/>
            <person name="Navarro A."/>
            <person name="Kuhl H."/>
            <person name="Gase K."/>
            <person name="Ling Z."/>
            <person name="Zhou W."/>
            <person name="Kreitzer C."/>
            <person name="Stanke M."/>
            <person name="Tang H."/>
            <person name="Lyons E."/>
            <person name="Pandey P."/>
            <person name="Pandey S.P."/>
            <person name="Timmermann B."/>
            <person name="Baldwin I.T."/>
        </authorList>
    </citation>
    <scope>NUCLEOTIDE SEQUENCE [LARGE SCALE GENOMIC DNA]</scope>
    <source>
        <strain evidence="2">UT</strain>
    </source>
</reference>
<gene>
    <name evidence="2" type="ORF">A4A49_03093</name>
</gene>